<accession>A0A832WN40</accession>
<name>A0A832WN40_9EURY</name>
<dbReference type="EMBL" id="DUJS01000004">
    <property type="protein sequence ID" value="HII70897.1"/>
    <property type="molecule type" value="Genomic_DNA"/>
</dbReference>
<dbReference type="GeneID" id="1478254"/>
<proteinExistence type="predicted"/>
<dbReference type="InterPro" id="IPR010997">
    <property type="entry name" value="HRDC-like_sf"/>
</dbReference>
<dbReference type="RefSeq" id="WP_011020027.1">
    <property type="nucleotide sequence ID" value="NZ_DUJS01000004.1"/>
</dbReference>
<gene>
    <name evidence="1" type="ORF">HA336_06675</name>
</gene>
<reference evidence="1" key="1">
    <citation type="journal article" date="2020" name="bioRxiv">
        <title>A rank-normalized archaeal taxonomy based on genome phylogeny resolves widespread incomplete and uneven classifications.</title>
        <authorList>
            <person name="Rinke C."/>
            <person name="Chuvochina M."/>
            <person name="Mussig A.J."/>
            <person name="Chaumeil P.-A."/>
            <person name="Waite D.W."/>
            <person name="Whitman W.B."/>
            <person name="Parks D.H."/>
            <person name="Hugenholtz P."/>
        </authorList>
    </citation>
    <scope>NUCLEOTIDE SEQUENCE</scope>
    <source>
        <strain evidence="1">UBA8853</strain>
    </source>
</reference>
<protein>
    <recommendedName>
        <fullName evidence="3">DNA-directed RNA polymerase, subunit F</fullName>
    </recommendedName>
</protein>
<comment type="caution">
    <text evidence="1">The sequence shown here is derived from an EMBL/GenBank/DDBJ whole genome shotgun (WGS) entry which is preliminary data.</text>
</comment>
<dbReference type="GO" id="GO:0000166">
    <property type="term" value="F:nucleotide binding"/>
    <property type="evidence" value="ECO:0007669"/>
    <property type="project" value="InterPro"/>
</dbReference>
<evidence type="ECO:0000313" key="2">
    <source>
        <dbReference type="Proteomes" id="UP000619545"/>
    </source>
</evidence>
<dbReference type="SUPFAM" id="SSF47819">
    <property type="entry name" value="HRDC-like"/>
    <property type="match status" value="1"/>
</dbReference>
<evidence type="ECO:0008006" key="3">
    <source>
        <dbReference type="Google" id="ProtNLM"/>
    </source>
</evidence>
<sequence length="129" mass="14965">MPSISLQARERSPTNVHEARKVVEKVLKERDPELTYDQREAVRYLKKFGSLEPEDLEEAKEELRSILGDLTTNERTVEILVNKILEVQPRSEEEIKVLLESAGKRLLRRADEDVVRAILEVSERIAEEE</sequence>
<dbReference type="AlphaFoldDB" id="A0A832WN40"/>
<dbReference type="PIRSF" id="PIRSF005053">
    <property type="entry name" value="RNA_pol_F_arch"/>
    <property type="match status" value="1"/>
</dbReference>
<dbReference type="Proteomes" id="UP000619545">
    <property type="component" value="Unassembled WGS sequence"/>
</dbReference>
<dbReference type="InterPro" id="IPR010924">
    <property type="entry name" value="Rpo4"/>
</dbReference>
<organism evidence="1 2">
    <name type="scientific">Methanopyrus kandleri</name>
    <dbReference type="NCBI Taxonomy" id="2320"/>
    <lineage>
        <taxon>Archaea</taxon>
        <taxon>Methanobacteriati</taxon>
        <taxon>Methanobacteriota</taxon>
        <taxon>Methanomada group</taxon>
        <taxon>Methanopyri</taxon>
        <taxon>Methanopyrales</taxon>
        <taxon>Methanopyraceae</taxon>
        <taxon>Methanopyrus</taxon>
    </lineage>
</organism>
<evidence type="ECO:0000313" key="1">
    <source>
        <dbReference type="EMBL" id="HII70897.1"/>
    </source>
</evidence>